<evidence type="ECO:0000313" key="2">
    <source>
        <dbReference type="EMBL" id="KAA8576963.1"/>
    </source>
</evidence>
<keyword evidence="3" id="KW-1185">Reference proteome</keyword>
<organism evidence="2 3">
    <name type="scientific">Monilinia fructicola</name>
    <name type="common">Brown rot fungus</name>
    <name type="synonym">Ciboria fructicola</name>
    <dbReference type="NCBI Taxonomy" id="38448"/>
    <lineage>
        <taxon>Eukaryota</taxon>
        <taxon>Fungi</taxon>
        <taxon>Dikarya</taxon>
        <taxon>Ascomycota</taxon>
        <taxon>Pezizomycotina</taxon>
        <taxon>Leotiomycetes</taxon>
        <taxon>Helotiales</taxon>
        <taxon>Sclerotiniaceae</taxon>
        <taxon>Monilinia</taxon>
    </lineage>
</organism>
<dbReference type="EMBL" id="VICG01000001">
    <property type="protein sequence ID" value="KAA8576963.1"/>
    <property type="molecule type" value="Genomic_DNA"/>
</dbReference>
<dbReference type="Proteomes" id="UP000322873">
    <property type="component" value="Unassembled WGS sequence"/>
</dbReference>
<accession>A0A5M9K964</accession>
<proteinExistence type="predicted"/>
<name>A0A5M9K964_MONFR</name>
<protein>
    <submittedName>
        <fullName evidence="2">Uncharacterized protein</fullName>
    </submittedName>
</protein>
<sequence>MQSASSRLSFPQSVEQEKQKPMNRNPSTSIIHVPIISSPSLRPSIPIHPVLPIQSNPIHAIHHSRGIPFHPVFIHP</sequence>
<evidence type="ECO:0000256" key="1">
    <source>
        <dbReference type="SAM" id="MobiDB-lite"/>
    </source>
</evidence>
<feature type="compositionally biased region" description="Polar residues" evidence="1">
    <location>
        <begin position="1"/>
        <end position="14"/>
    </location>
</feature>
<comment type="caution">
    <text evidence="2">The sequence shown here is derived from an EMBL/GenBank/DDBJ whole genome shotgun (WGS) entry which is preliminary data.</text>
</comment>
<gene>
    <name evidence="2" type="ORF">EYC84_006990</name>
</gene>
<dbReference type="AlphaFoldDB" id="A0A5M9K964"/>
<feature type="region of interest" description="Disordered" evidence="1">
    <location>
        <begin position="1"/>
        <end position="30"/>
    </location>
</feature>
<reference evidence="2 3" key="1">
    <citation type="submission" date="2019-06" db="EMBL/GenBank/DDBJ databases">
        <title>Genome Sequence of the Brown Rot Fungal Pathogen Monilinia fructicola.</title>
        <authorList>
            <person name="De Miccolis Angelini R.M."/>
            <person name="Landi L."/>
            <person name="Abate D."/>
            <person name="Pollastro S."/>
            <person name="Romanazzi G."/>
            <person name="Faretra F."/>
        </authorList>
    </citation>
    <scope>NUCLEOTIDE SEQUENCE [LARGE SCALE GENOMIC DNA]</scope>
    <source>
        <strain evidence="2 3">Mfrc123</strain>
    </source>
</reference>
<evidence type="ECO:0000313" key="3">
    <source>
        <dbReference type="Proteomes" id="UP000322873"/>
    </source>
</evidence>